<dbReference type="Gene3D" id="3.40.50.300">
    <property type="entry name" value="P-loop containing nucleotide triphosphate hydrolases"/>
    <property type="match status" value="1"/>
</dbReference>
<protein>
    <recommendedName>
        <fullName evidence="5">AIG1-type G domain-containing protein</fullName>
    </recommendedName>
</protein>
<evidence type="ECO:0000256" key="1">
    <source>
        <dbReference type="ARBA" id="ARBA00008535"/>
    </source>
</evidence>
<evidence type="ECO:0000256" key="3">
    <source>
        <dbReference type="ARBA" id="ARBA00023134"/>
    </source>
</evidence>
<feature type="region of interest" description="Disordered" evidence="4">
    <location>
        <begin position="1"/>
        <end position="85"/>
    </location>
</feature>
<evidence type="ECO:0000256" key="2">
    <source>
        <dbReference type="ARBA" id="ARBA00022741"/>
    </source>
</evidence>
<dbReference type="Pfam" id="PF04548">
    <property type="entry name" value="AIG1"/>
    <property type="match status" value="1"/>
</dbReference>
<dbReference type="InterPro" id="IPR027417">
    <property type="entry name" value="P-loop_NTPase"/>
</dbReference>
<evidence type="ECO:0000256" key="4">
    <source>
        <dbReference type="SAM" id="MobiDB-lite"/>
    </source>
</evidence>
<evidence type="ECO:0000313" key="6">
    <source>
        <dbReference type="EMBL" id="KAK7895666.1"/>
    </source>
</evidence>
<dbReference type="PANTHER" id="PTHR10903">
    <property type="entry name" value="GTPASE, IMAP FAMILY MEMBER-RELATED"/>
    <property type="match status" value="1"/>
</dbReference>
<dbReference type="PANTHER" id="PTHR10903:SF112">
    <property type="entry name" value="SI:CH211-113E8.5"/>
    <property type="match status" value="1"/>
</dbReference>
<dbReference type="AlphaFoldDB" id="A0AAW0NF82"/>
<keyword evidence="2" id="KW-0547">Nucleotide-binding</keyword>
<dbReference type="SUPFAM" id="SSF52540">
    <property type="entry name" value="P-loop containing nucleoside triphosphate hydrolases"/>
    <property type="match status" value="1"/>
</dbReference>
<keyword evidence="7" id="KW-1185">Reference proteome</keyword>
<evidence type="ECO:0000259" key="5">
    <source>
        <dbReference type="PROSITE" id="PS51720"/>
    </source>
</evidence>
<dbReference type="EMBL" id="JBBPFD010000015">
    <property type="protein sequence ID" value="KAK7895666.1"/>
    <property type="molecule type" value="Genomic_DNA"/>
</dbReference>
<dbReference type="CDD" id="cd01852">
    <property type="entry name" value="AIG1"/>
    <property type="match status" value="1"/>
</dbReference>
<evidence type="ECO:0000313" key="7">
    <source>
        <dbReference type="Proteomes" id="UP001460270"/>
    </source>
</evidence>
<dbReference type="PROSITE" id="PS51720">
    <property type="entry name" value="G_AIG1"/>
    <property type="match status" value="1"/>
</dbReference>
<reference evidence="7" key="1">
    <citation type="submission" date="2024-04" db="EMBL/GenBank/DDBJ databases">
        <title>Salinicola lusitanus LLJ914,a marine bacterium isolated from the Okinawa Trough.</title>
        <authorList>
            <person name="Li J."/>
        </authorList>
    </citation>
    <scope>NUCLEOTIDE SEQUENCE [LARGE SCALE GENOMIC DNA]</scope>
</reference>
<feature type="domain" description="AIG1-type G" evidence="5">
    <location>
        <begin position="131"/>
        <end position="330"/>
    </location>
</feature>
<comment type="caution">
    <text evidence="6">The sequence shown here is derived from an EMBL/GenBank/DDBJ whole genome shotgun (WGS) entry which is preliminary data.</text>
</comment>
<gene>
    <name evidence="6" type="ORF">WMY93_020991</name>
</gene>
<name>A0AAW0NF82_9GOBI</name>
<feature type="compositionally biased region" description="Polar residues" evidence="4">
    <location>
        <begin position="12"/>
        <end position="34"/>
    </location>
</feature>
<dbReference type="GO" id="GO:0005525">
    <property type="term" value="F:GTP binding"/>
    <property type="evidence" value="ECO:0007669"/>
    <property type="project" value="UniProtKB-KW"/>
</dbReference>
<organism evidence="6 7">
    <name type="scientific">Mugilogobius chulae</name>
    <name type="common">yellowstripe goby</name>
    <dbReference type="NCBI Taxonomy" id="88201"/>
    <lineage>
        <taxon>Eukaryota</taxon>
        <taxon>Metazoa</taxon>
        <taxon>Chordata</taxon>
        <taxon>Craniata</taxon>
        <taxon>Vertebrata</taxon>
        <taxon>Euteleostomi</taxon>
        <taxon>Actinopterygii</taxon>
        <taxon>Neopterygii</taxon>
        <taxon>Teleostei</taxon>
        <taxon>Neoteleostei</taxon>
        <taxon>Acanthomorphata</taxon>
        <taxon>Gobiaria</taxon>
        <taxon>Gobiiformes</taxon>
        <taxon>Gobioidei</taxon>
        <taxon>Gobiidae</taxon>
        <taxon>Gobionellinae</taxon>
        <taxon>Mugilogobius</taxon>
    </lineage>
</organism>
<dbReference type="InterPro" id="IPR006703">
    <property type="entry name" value="G_AIG1"/>
</dbReference>
<comment type="similarity">
    <text evidence="1">Belongs to the TRAFAC class TrmE-Era-EngA-EngB-Septin-like GTPase superfamily. AIG1/Toc34/Toc159-like paraseptin GTPase family. IAN subfamily.</text>
</comment>
<dbReference type="FunFam" id="3.40.50.300:FF:000366">
    <property type="entry name" value="GTPase, IMAP family member 2"/>
    <property type="match status" value="1"/>
</dbReference>
<proteinExistence type="inferred from homology"/>
<dbReference type="InterPro" id="IPR045058">
    <property type="entry name" value="GIMA/IAN/Toc"/>
</dbReference>
<keyword evidence="3" id="KW-0342">GTP-binding</keyword>
<dbReference type="Proteomes" id="UP001460270">
    <property type="component" value="Unassembled WGS sequence"/>
</dbReference>
<accession>A0AAW0NF82</accession>
<sequence length="349" mass="38939">MNSGPGLETRHSQVQVQRHVTVRSRSGDTSQSGPGQRHVTVRSRSRDTSQSGPGLEPSVRLRHVTVRSRSETRHSQSGQVWRHVTVRSRSETRTVTVRSRSETRHSQVQVWRHVTVRSRDTSQSGPDELKGEPLRIVMIGKTGVGKSAVGNTLVGKKIFTSSTSALSVTENCEKERVKSRRKIHVVDTPGILDTSKAPETIEKEISKCIHMSSPGPHVFLLVLQVGRFTKEEENCVEALEKIFGPKASDFMIILFTRGDELGGRSIHEYVQNGSAKLRHVVNRCGNRYHVFNNKKSRDRSQVIKLIKMIDQMVAANGGAYFDDDIYENRYAVLPKSVSMPVLPGPSLTT</sequence>